<accession>B4PH51</accession>
<proteinExistence type="predicted"/>
<reference evidence="1 2" key="1">
    <citation type="journal article" date="2007" name="Nature">
        <title>Evolution of genes and genomes on the Drosophila phylogeny.</title>
        <authorList>
            <consortium name="Drosophila 12 Genomes Consortium"/>
            <person name="Clark A.G."/>
            <person name="Eisen M.B."/>
            <person name="Smith D.R."/>
            <person name="Bergman C.M."/>
            <person name="Oliver B."/>
            <person name="Markow T.A."/>
            <person name="Kaufman T.C."/>
            <person name="Kellis M."/>
            <person name="Gelbart W."/>
            <person name="Iyer V.N."/>
            <person name="Pollard D.A."/>
            <person name="Sackton T.B."/>
            <person name="Larracuente A.M."/>
            <person name="Singh N.D."/>
            <person name="Abad J.P."/>
            <person name="Abt D.N."/>
            <person name="Adryan B."/>
            <person name="Aguade M."/>
            <person name="Akashi H."/>
            <person name="Anderson W.W."/>
            <person name="Aquadro C.F."/>
            <person name="Ardell D.H."/>
            <person name="Arguello R."/>
            <person name="Artieri C.G."/>
            <person name="Barbash D.A."/>
            <person name="Barker D."/>
            <person name="Barsanti P."/>
            <person name="Batterham P."/>
            <person name="Batzoglou S."/>
            <person name="Begun D."/>
            <person name="Bhutkar A."/>
            <person name="Blanco E."/>
            <person name="Bosak S.A."/>
            <person name="Bradley R.K."/>
            <person name="Brand A.D."/>
            <person name="Brent M.R."/>
            <person name="Brooks A.N."/>
            <person name="Brown R.H."/>
            <person name="Butlin R.K."/>
            <person name="Caggese C."/>
            <person name="Calvi B.R."/>
            <person name="Bernardo de Carvalho A."/>
            <person name="Caspi A."/>
            <person name="Castrezana S."/>
            <person name="Celniker S.E."/>
            <person name="Chang J.L."/>
            <person name="Chapple C."/>
            <person name="Chatterji S."/>
            <person name="Chinwalla A."/>
            <person name="Civetta A."/>
            <person name="Clifton S.W."/>
            <person name="Comeron J.M."/>
            <person name="Costello J.C."/>
            <person name="Coyne J.A."/>
            <person name="Daub J."/>
            <person name="David R.G."/>
            <person name="Delcher A.L."/>
            <person name="Delehaunty K."/>
            <person name="Do C.B."/>
            <person name="Ebling H."/>
            <person name="Edwards K."/>
            <person name="Eickbush T."/>
            <person name="Evans J.D."/>
            <person name="Filipski A."/>
            <person name="Findeiss S."/>
            <person name="Freyhult E."/>
            <person name="Fulton L."/>
            <person name="Fulton R."/>
            <person name="Garcia A.C."/>
            <person name="Gardiner A."/>
            <person name="Garfield D.A."/>
            <person name="Garvin B.E."/>
            <person name="Gibson G."/>
            <person name="Gilbert D."/>
            <person name="Gnerre S."/>
            <person name="Godfrey J."/>
            <person name="Good R."/>
            <person name="Gotea V."/>
            <person name="Gravely B."/>
            <person name="Greenberg A.J."/>
            <person name="Griffiths-Jones S."/>
            <person name="Gross S."/>
            <person name="Guigo R."/>
            <person name="Gustafson E.A."/>
            <person name="Haerty W."/>
            <person name="Hahn M.W."/>
            <person name="Halligan D.L."/>
            <person name="Halpern A.L."/>
            <person name="Halter G.M."/>
            <person name="Han M.V."/>
            <person name="Heger A."/>
            <person name="Hillier L."/>
            <person name="Hinrichs A.S."/>
            <person name="Holmes I."/>
            <person name="Hoskins R.A."/>
            <person name="Hubisz M.J."/>
            <person name="Hultmark D."/>
            <person name="Huntley M.A."/>
            <person name="Jaffe D.B."/>
            <person name="Jagadeeshan S."/>
            <person name="Jeck W.R."/>
            <person name="Johnson J."/>
            <person name="Jones C.D."/>
            <person name="Jordan W.C."/>
            <person name="Karpen G.H."/>
            <person name="Kataoka E."/>
            <person name="Keightley P.D."/>
            <person name="Kheradpour P."/>
            <person name="Kirkness E.F."/>
            <person name="Koerich L.B."/>
            <person name="Kristiansen K."/>
            <person name="Kudrna D."/>
            <person name="Kulathinal R.J."/>
            <person name="Kumar S."/>
            <person name="Kwok R."/>
            <person name="Lander E."/>
            <person name="Langley C.H."/>
            <person name="Lapoint R."/>
            <person name="Lazzaro B.P."/>
            <person name="Lee S.J."/>
            <person name="Levesque L."/>
            <person name="Li R."/>
            <person name="Lin C.F."/>
            <person name="Lin M.F."/>
            <person name="Lindblad-Toh K."/>
            <person name="Llopart A."/>
            <person name="Long M."/>
            <person name="Low L."/>
            <person name="Lozovsky E."/>
            <person name="Lu J."/>
            <person name="Luo M."/>
            <person name="Machado C.A."/>
            <person name="Makalowski W."/>
            <person name="Marzo M."/>
            <person name="Matsuda M."/>
            <person name="Matzkin L."/>
            <person name="McAllister B."/>
            <person name="McBride C.S."/>
            <person name="McKernan B."/>
            <person name="McKernan K."/>
            <person name="Mendez-Lago M."/>
            <person name="Minx P."/>
            <person name="Mollenhauer M.U."/>
            <person name="Montooth K."/>
            <person name="Mount S.M."/>
            <person name="Mu X."/>
            <person name="Myers E."/>
            <person name="Negre B."/>
            <person name="Newfeld S."/>
            <person name="Nielsen R."/>
            <person name="Noor M.A."/>
            <person name="O'Grady P."/>
            <person name="Pachter L."/>
            <person name="Papaceit M."/>
            <person name="Parisi M.J."/>
            <person name="Parisi M."/>
            <person name="Parts L."/>
            <person name="Pedersen J.S."/>
            <person name="Pesole G."/>
            <person name="Phillippy A.M."/>
            <person name="Ponting C.P."/>
            <person name="Pop M."/>
            <person name="Porcelli D."/>
            <person name="Powell J.R."/>
            <person name="Prohaska S."/>
            <person name="Pruitt K."/>
            <person name="Puig M."/>
            <person name="Quesneville H."/>
            <person name="Ram K.R."/>
            <person name="Rand D."/>
            <person name="Rasmussen M.D."/>
            <person name="Reed L.K."/>
            <person name="Reenan R."/>
            <person name="Reily A."/>
            <person name="Remington K.A."/>
            <person name="Rieger T.T."/>
            <person name="Ritchie M.G."/>
            <person name="Robin C."/>
            <person name="Rogers Y.H."/>
            <person name="Rohde C."/>
            <person name="Rozas J."/>
            <person name="Rubenfield M.J."/>
            <person name="Ruiz A."/>
            <person name="Russo S."/>
            <person name="Salzberg S.L."/>
            <person name="Sanchez-Gracia A."/>
            <person name="Saranga D.J."/>
            <person name="Sato H."/>
            <person name="Schaeffer S.W."/>
            <person name="Schatz M.C."/>
            <person name="Schlenke T."/>
            <person name="Schwartz R."/>
            <person name="Segarra C."/>
            <person name="Singh R.S."/>
            <person name="Sirot L."/>
            <person name="Sirota M."/>
            <person name="Sisneros N.B."/>
            <person name="Smith C.D."/>
            <person name="Smith T.F."/>
            <person name="Spieth J."/>
            <person name="Stage D.E."/>
            <person name="Stark A."/>
            <person name="Stephan W."/>
            <person name="Strausberg R.L."/>
            <person name="Strempel S."/>
            <person name="Sturgill D."/>
            <person name="Sutton G."/>
            <person name="Sutton G.G."/>
            <person name="Tao W."/>
            <person name="Teichmann S."/>
            <person name="Tobari Y.N."/>
            <person name="Tomimura Y."/>
            <person name="Tsolas J.M."/>
            <person name="Valente V.L."/>
            <person name="Venter E."/>
            <person name="Venter J.C."/>
            <person name="Vicario S."/>
            <person name="Vieira F.G."/>
            <person name="Vilella A.J."/>
            <person name="Villasante A."/>
            <person name="Walenz B."/>
            <person name="Wang J."/>
            <person name="Wasserman M."/>
            <person name="Watts T."/>
            <person name="Wilson D."/>
            <person name="Wilson R.K."/>
            <person name="Wing R.A."/>
            <person name="Wolfner M.F."/>
            <person name="Wong A."/>
            <person name="Wong G.K."/>
            <person name="Wu C.I."/>
            <person name="Wu G."/>
            <person name="Yamamoto D."/>
            <person name="Yang H.P."/>
            <person name="Yang S.P."/>
            <person name="Yorke J.A."/>
            <person name="Yoshida K."/>
            <person name="Zdobnov E."/>
            <person name="Zhang P."/>
            <person name="Zhang Y."/>
            <person name="Zimin A.V."/>
            <person name="Baldwin J."/>
            <person name="Abdouelleil A."/>
            <person name="Abdulkadir J."/>
            <person name="Abebe A."/>
            <person name="Abera B."/>
            <person name="Abreu J."/>
            <person name="Acer S.C."/>
            <person name="Aftuck L."/>
            <person name="Alexander A."/>
            <person name="An P."/>
            <person name="Anderson E."/>
            <person name="Anderson S."/>
            <person name="Arachi H."/>
            <person name="Azer M."/>
            <person name="Bachantsang P."/>
            <person name="Barry A."/>
            <person name="Bayul T."/>
            <person name="Berlin A."/>
            <person name="Bessette D."/>
            <person name="Bloom T."/>
            <person name="Blye J."/>
            <person name="Boguslavskiy L."/>
            <person name="Bonnet C."/>
            <person name="Boukhgalter B."/>
            <person name="Bourzgui I."/>
            <person name="Brown A."/>
            <person name="Cahill P."/>
            <person name="Channer S."/>
            <person name="Cheshatsang Y."/>
            <person name="Chuda L."/>
            <person name="Citroen M."/>
            <person name="Collymore A."/>
            <person name="Cooke P."/>
            <person name="Costello M."/>
            <person name="D'Aco K."/>
            <person name="Daza R."/>
            <person name="De Haan G."/>
            <person name="DeGray S."/>
            <person name="DeMaso C."/>
            <person name="Dhargay N."/>
            <person name="Dooley K."/>
            <person name="Dooley E."/>
            <person name="Doricent M."/>
            <person name="Dorje P."/>
            <person name="Dorjee K."/>
            <person name="Dupes A."/>
            <person name="Elong R."/>
            <person name="Falk J."/>
            <person name="Farina A."/>
            <person name="Faro S."/>
            <person name="Ferguson D."/>
            <person name="Fisher S."/>
            <person name="Foley C.D."/>
            <person name="Franke A."/>
            <person name="Friedrich D."/>
            <person name="Gadbois L."/>
            <person name="Gearin G."/>
            <person name="Gearin C.R."/>
            <person name="Giannoukos G."/>
            <person name="Goode T."/>
            <person name="Graham J."/>
            <person name="Grandbois E."/>
            <person name="Grewal S."/>
            <person name="Gyaltsen K."/>
            <person name="Hafez N."/>
            <person name="Hagos B."/>
            <person name="Hall J."/>
            <person name="Henson C."/>
            <person name="Hollinger A."/>
            <person name="Honan T."/>
            <person name="Huard M.D."/>
            <person name="Hughes L."/>
            <person name="Hurhula B."/>
            <person name="Husby M.E."/>
            <person name="Kamat A."/>
            <person name="Kanga B."/>
            <person name="Kashin S."/>
            <person name="Khazanovich D."/>
            <person name="Kisner P."/>
            <person name="Lance K."/>
            <person name="Lara M."/>
            <person name="Lee W."/>
            <person name="Lennon N."/>
            <person name="Letendre F."/>
            <person name="LeVine R."/>
            <person name="Lipovsky A."/>
            <person name="Liu X."/>
            <person name="Liu J."/>
            <person name="Liu S."/>
            <person name="Lokyitsang T."/>
            <person name="Lokyitsang Y."/>
            <person name="Lubonja R."/>
            <person name="Lui A."/>
            <person name="MacDonald P."/>
            <person name="Magnisalis V."/>
            <person name="Maru K."/>
            <person name="Matthews C."/>
            <person name="McCusker W."/>
            <person name="McDonough S."/>
            <person name="Mehta T."/>
            <person name="Meldrim J."/>
            <person name="Meneus L."/>
            <person name="Mihai O."/>
            <person name="Mihalev A."/>
            <person name="Mihova T."/>
            <person name="Mittelman R."/>
            <person name="Mlenga V."/>
            <person name="Montmayeur A."/>
            <person name="Mulrain L."/>
            <person name="Navidi A."/>
            <person name="Naylor J."/>
            <person name="Negash T."/>
            <person name="Nguyen T."/>
            <person name="Nguyen N."/>
            <person name="Nicol R."/>
            <person name="Norbu C."/>
            <person name="Norbu N."/>
            <person name="Novod N."/>
            <person name="O'Neill B."/>
            <person name="Osman S."/>
            <person name="Markiewicz E."/>
            <person name="Oyono O.L."/>
            <person name="Patti C."/>
            <person name="Phunkhang P."/>
            <person name="Pierre F."/>
            <person name="Priest M."/>
            <person name="Raghuraman S."/>
            <person name="Rege F."/>
            <person name="Reyes R."/>
            <person name="Rise C."/>
            <person name="Rogov P."/>
            <person name="Ross K."/>
            <person name="Ryan E."/>
            <person name="Settipalli S."/>
            <person name="Shea T."/>
            <person name="Sherpa N."/>
            <person name="Shi L."/>
            <person name="Shih D."/>
            <person name="Sparrow T."/>
            <person name="Spaulding J."/>
            <person name="Stalker J."/>
            <person name="Stange-Thomann N."/>
            <person name="Stavropoulos S."/>
            <person name="Stone C."/>
            <person name="Strader C."/>
            <person name="Tesfaye S."/>
            <person name="Thomson T."/>
            <person name="Thoulutsang Y."/>
            <person name="Thoulutsang D."/>
            <person name="Topham K."/>
            <person name="Topping I."/>
            <person name="Tsamla T."/>
            <person name="Vassiliev H."/>
            <person name="Vo A."/>
            <person name="Wangchuk T."/>
            <person name="Wangdi T."/>
            <person name="Weiand M."/>
            <person name="Wilkinson J."/>
            <person name="Wilson A."/>
            <person name="Yadav S."/>
            <person name="Young G."/>
            <person name="Yu Q."/>
            <person name="Zembek L."/>
            <person name="Zhong D."/>
            <person name="Zimmer A."/>
            <person name="Zwirko Z."/>
            <person name="Jaffe D.B."/>
            <person name="Alvarez P."/>
            <person name="Brockman W."/>
            <person name="Butler J."/>
            <person name="Chin C."/>
            <person name="Gnerre S."/>
            <person name="Grabherr M."/>
            <person name="Kleber M."/>
            <person name="Mauceli E."/>
            <person name="MacCallum I."/>
        </authorList>
    </citation>
    <scope>NUCLEOTIDE SEQUENCE [LARGE SCALE GENOMIC DNA]</scope>
    <source>
        <strain evidence="2">Tai18E2 / Tucson 14021-0261.01</strain>
    </source>
</reference>
<sequence>MGSINRRNEPISRDEVQRLLRNPSNNPDRMLLFLDTRFASEDVRNSNRVMPDIHIFSGPVVQNLRPFVPVNLSNENSWVYSVLLQEPIVRPAPPGRIRYTAVSRWSPPTRMGRNVIFPEDIRGLILMAMIVNPEIDTLMNIDPIKAMSLMLNIALYFLT</sequence>
<dbReference type="KEGG" id="dya:Dyak_GE21374"/>
<keyword evidence="2" id="KW-1185">Reference proteome</keyword>
<gene>
    <name evidence="1" type="primary">Dyak\GE21374</name>
    <name evidence="1" type="synonym">dyak_GLEANR_5138</name>
    <name evidence="1" type="synonym">GE21374</name>
    <name evidence="1" type="ORF">Dyak_GE21374</name>
</gene>
<name>B4PH51_DROYA</name>
<reference evidence="1 2" key="2">
    <citation type="journal article" date="2007" name="PLoS Biol.">
        <title>Principles of genome evolution in the Drosophila melanogaster species group.</title>
        <authorList>
            <person name="Ranz J.M."/>
            <person name="Maurin D."/>
            <person name="Chan Y.S."/>
            <person name="von Grotthuss M."/>
            <person name="Hillier L.W."/>
            <person name="Roote J."/>
            <person name="Ashburner M."/>
            <person name="Bergman C.M."/>
        </authorList>
    </citation>
    <scope>NUCLEOTIDE SEQUENCE [LARGE SCALE GENOMIC DNA]</scope>
    <source>
        <strain evidence="2">Tai18E2 / Tucson 14021-0261.01</strain>
    </source>
</reference>
<dbReference type="HOGENOM" id="CLU_1697348_0_0_1"/>
<dbReference type="EMBL" id="CM000159">
    <property type="protein sequence ID" value="EDW93288.1"/>
    <property type="molecule type" value="Genomic_DNA"/>
</dbReference>
<evidence type="ECO:0000313" key="2">
    <source>
        <dbReference type="Proteomes" id="UP000002282"/>
    </source>
</evidence>
<dbReference type="OMA" id="DPIKAMS"/>
<dbReference type="Proteomes" id="UP000002282">
    <property type="component" value="Chromosome 3L"/>
</dbReference>
<dbReference type="AlphaFoldDB" id="B4PH51"/>
<evidence type="ECO:0000313" key="1">
    <source>
        <dbReference type="EMBL" id="EDW93288.1"/>
    </source>
</evidence>
<organism evidence="1 2">
    <name type="scientific">Drosophila yakuba</name>
    <name type="common">Fruit fly</name>
    <dbReference type="NCBI Taxonomy" id="7245"/>
    <lineage>
        <taxon>Eukaryota</taxon>
        <taxon>Metazoa</taxon>
        <taxon>Ecdysozoa</taxon>
        <taxon>Arthropoda</taxon>
        <taxon>Hexapoda</taxon>
        <taxon>Insecta</taxon>
        <taxon>Pterygota</taxon>
        <taxon>Neoptera</taxon>
        <taxon>Endopterygota</taxon>
        <taxon>Diptera</taxon>
        <taxon>Brachycera</taxon>
        <taxon>Muscomorpha</taxon>
        <taxon>Ephydroidea</taxon>
        <taxon>Drosophilidae</taxon>
        <taxon>Drosophila</taxon>
        <taxon>Sophophora</taxon>
    </lineage>
</organism>
<protein>
    <submittedName>
        <fullName evidence="1">Uncharacterized protein</fullName>
    </submittedName>
</protein>
<dbReference type="OrthoDB" id="7839745at2759"/>